<dbReference type="Gene3D" id="3.40.190.10">
    <property type="entry name" value="Periplasmic binding protein-like II"/>
    <property type="match status" value="2"/>
</dbReference>
<dbReference type="PANTHER" id="PTHR30024">
    <property type="entry name" value="ALIPHATIC SULFONATES-BINDING PROTEIN-RELATED"/>
    <property type="match status" value="1"/>
</dbReference>
<evidence type="ECO:0000259" key="2">
    <source>
        <dbReference type="Pfam" id="PF09084"/>
    </source>
</evidence>
<dbReference type="Proteomes" id="UP001604002">
    <property type="component" value="Unassembled WGS sequence"/>
</dbReference>
<organism evidence="3 4">
    <name type="scientific">Xanthobacter oligotrophicus</name>
    <dbReference type="NCBI Taxonomy" id="2607286"/>
    <lineage>
        <taxon>Bacteria</taxon>
        <taxon>Pseudomonadati</taxon>
        <taxon>Pseudomonadota</taxon>
        <taxon>Alphaproteobacteria</taxon>
        <taxon>Hyphomicrobiales</taxon>
        <taxon>Xanthobacteraceae</taxon>
        <taxon>Xanthobacter</taxon>
    </lineage>
</organism>
<dbReference type="RefSeq" id="WP_393993739.1">
    <property type="nucleotide sequence ID" value="NZ_JBAFVH010000010.1"/>
</dbReference>
<dbReference type="InterPro" id="IPR006311">
    <property type="entry name" value="TAT_signal"/>
</dbReference>
<evidence type="ECO:0000256" key="1">
    <source>
        <dbReference type="SAM" id="MobiDB-lite"/>
    </source>
</evidence>
<dbReference type="Pfam" id="PF09084">
    <property type="entry name" value="NMT1"/>
    <property type="match status" value="1"/>
</dbReference>
<dbReference type="EMBL" id="JBAFVH010000010">
    <property type="protein sequence ID" value="MFG1374067.1"/>
    <property type="molecule type" value="Genomic_DNA"/>
</dbReference>
<reference evidence="3 4" key="1">
    <citation type="submission" date="2024-02" db="EMBL/GenBank/DDBJ databases">
        <title>Expansion and revision of Xanthobacter and proposal of Roseixanthobacter gen. nov.</title>
        <authorList>
            <person name="Soltysiak M.P.M."/>
            <person name="Jalihal A."/>
            <person name="Ory A."/>
            <person name="Chrisophersen C."/>
            <person name="Lee A.D."/>
            <person name="Boulton J."/>
            <person name="Springer M."/>
        </authorList>
    </citation>
    <scope>NUCLEOTIDE SEQUENCE [LARGE SCALE GENOMIC DNA]</scope>
    <source>
        <strain evidence="3 4">23A</strain>
    </source>
</reference>
<feature type="domain" description="SsuA/THI5-like" evidence="2">
    <location>
        <begin position="100"/>
        <end position="309"/>
    </location>
</feature>
<dbReference type="PROSITE" id="PS51318">
    <property type="entry name" value="TAT"/>
    <property type="match status" value="1"/>
</dbReference>
<name>A0ABW6ZZ78_9HYPH</name>
<gene>
    <name evidence="3" type="ORF">V5F32_17955</name>
</gene>
<evidence type="ECO:0000313" key="3">
    <source>
        <dbReference type="EMBL" id="MFG1374067.1"/>
    </source>
</evidence>
<comment type="caution">
    <text evidence="3">The sequence shown here is derived from an EMBL/GenBank/DDBJ whole genome shotgun (WGS) entry which is preliminary data.</text>
</comment>
<protein>
    <submittedName>
        <fullName evidence="3">ABC transporter substrate-binding protein</fullName>
    </submittedName>
</protein>
<sequence length="379" mass="39779">MPTLSDDGTPDVPDHKTPGQTRRTLLRYGIAAGAASVIGGLGGRVLAANLLSAPASVGGAVDAAFPLCLTAADGSAPTGPLRPLKLAWTSSGICTAAAPVAKETGIFAKHGLDVEFVNFGASTEMLLEALATGKAEAGLGMALRWLKPLEQGFDVKITAGVHGGCMRLLGVPSAGVTDIASLKGKTIAIADQAGPAKNFFSIYLAERGIDPFKEVEWRQYPGEALTLAVDKGEAQAIAHWDPLTWLFLKDGKDKYVEIASNLSEKYATRSCCIIGVSGSLIRNERPVAAALTRAVLEGGHEVYRDPKQAAEIFAAYGGKGSTDDIANMLRSHTHNHSPVGVALKEEIAAYAEELKVVQVFKPGTNAQRFAEKVYADVLS</sequence>
<dbReference type="PANTHER" id="PTHR30024:SF21">
    <property type="entry name" value="ABC TRANSPORTER SUBSTRATE-BINDING PROTEIN"/>
    <property type="match status" value="1"/>
</dbReference>
<feature type="region of interest" description="Disordered" evidence="1">
    <location>
        <begin position="1"/>
        <end position="20"/>
    </location>
</feature>
<proteinExistence type="predicted"/>
<dbReference type="InterPro" id="IPR015168">
    <property type="entry name" value="SsuA/THI5"/>
</dbReference>
<dbReference type="SUPFAM" id="SSF53850">
    <property type="entry name" value="Periplasmic binding protein-like II"/>
    <property type="match status" value="1"/>
</dbReference>
<accession>A0ABW6ZZ78</accession>
<keyword evidence="4" id="KW-1185">Reference proteome</keyword>
<evidence type="ECO:0000313" key="4">
    <source>
        <dbReference type="Proteomes" id="UP001604002"/>
    </source>
</evidence>